<evidence type="ECO:0000256" key="3">
    <source>
        <dbReference type="ARBA" id="ARBA00011233"/>
    </source>
</evidence>
<comment type="subunit">
    <text evidence="3">Homotrimer.</text>
</comment>
<organism evidence="10 11">
    <name type="scientific">Myotis myotis</name>
    <name type="common">Greater mouse-eared bat</name>
    <name type="synonym">Vespertilio myotis</name>
    <dbReference type="NCBI Taxonomy" id="51298"/>
    <lineage>
        <taxon>Eukaryota</taxon>
        <taxon>Metazoa</taxon>
        <taxon>Chordata</taxon>
        <taxon>Craniata</taxon>
        <taxon>Vertebrata</taxon>
        <taxon>Euteleostomi</taxon>
        <taxon>Mammalia</taxon>
        <taxon>Eutheria</taxon>
        <taxon>Laurasiatheria</taxon>
        <taxon>Chiroptera</taxon>
        <taxon>Yangochiroptera</taxon>
        <taxon>Vespertilionidae</taxon>
        <taxon>Myotis</taxon>
    </lineage>
</organism>
<evidence type="ECO:0000256" key="7">
    <source>
        <dbReference type="ARBA" id="ARBA00023239"/>
    </source>
</evidence>
<keyword evidence="5" id="KW-0007">Acetylation</keyword>
<evidence type="ECO:0000256" key="8">
    <source>
        <dbReference type="ARBA" id="ARBA00037460"/>
    </source>
</evidence>
<dbReference type="InterPro" id="IPR014347">
    <property type="entry name" value="Tautomerase/MIF_sf"/>
</dbReference>
<keyword evidence="7" id="KW-0456">Lyase</keyword>
<dbReference type="SUPFAM" id="SSF55331">
    <property type="entry name" value="Tautomerase/MIF"/>
    <property type="match status" value="1"/>
</dbReference>
<dbReference type="GO" id="GO:0033981">
    <property type="term" value="F:D-dopachrome decarboxylase activity"/>
    <property type="evidence" value="ECO:0007669"/>
    <property type="project" value="UniProtKB-EC"/>
</dbReference>
<protein>
    <recommendedName>
        <fullName evidence="9">D-dopachrome decarboxylase</fullName>
        <ecNumber evidence="9">4.1.1.84</ecNumber>
    </recommendedName>
</protein>
<comment type="function">
    <text evidence="8">Tautomerization of D-dopachrome with decarboxylation to give 5,6-dihydroxyindole (DHI).</text>
</comment>
<keyword evidence="11" id="KW-1185">Reference proteome</keyword>
<evidence type="ECO:0000256" key="6">
    <source>
        <dbReference type="ARBA" id="ARBA00023101"/>
    </source>
</evidence>
<comment type="subcellular location">
    <subcellularLocation>
        <location evidence="1">Cytoplasm</location>
    </subcellularLocation>
</comment>
<dbReference type="InterPro" id="IPR001398">
    <property type="entry name" value="Macrophage_inhib_fac"/>
</dbReference>
<comment type="similarity">
    <text evidence="2">Belongs to the MIF family.</text>
</comment>
<keyword evidence="4" id="KW-0963">Cytoplasm</keyword>
<dbReference type="GO" id="GO:0005737">
    <property type="term" value="C:cytoplasm"/>
    <property type="evidence" value="ECO:0007669"/>
    <property type="project" value="UniProtKB-SubCell"/>
</dbReference>
<dbReference type="EC" id="4.1.1.84" evidence="9"/>
<dbReference type="GO" id="GO:0042438">
    <property type="term" value="P:melanin biosynthetic process"/>
    <property type="evidence" value="ECO:0007669"/>
    <property type="project" value="UniProtKB-KW"/>
</dbReference>
<dbReference type="Proteomes" id="UP000527355">
    <property type="component" value="Unassembled WGS sequence"/>
</dbReference>
<evidence type="ECO:0000256" key="2">
    <source>
        <dbReference type="ARBA" id="ARBA00005851"/>
    </source>
</evidence>
<dbReference type="GO" id="GO:0005615">
    <property type="term" value="C:extracellular space"/>
    <property type="evidence" value="ECO:0007669"/>
    <property type="project" value="TreeGrafter"/>
</dbReference>
<evidence type="ECO:0000256" key="4">
    <source>
        <dbReference type="ARBA" id="ARBA00022490"/>
    </source>
</evidence>
<sequence length="222" mass="22887">MPFVELDTNLPAARVPAGLEKRLCAATAAILGKPEDRVSVTVRPGLAMAVGGLADPCAQLTVSSIGVVGTAEQNRDHSARFFEFLTKELQLGQDRCVGAGSGHARGCCATRGGGGAVTHVRVSPKGGGGQANASPCPERCSAWGSGGLTFGVLRELKEVLAVSVVLGEPHRPAATGIPPLTCRPPCWKENIRGRASSQHHLVGQGSLAGDPVVGMNVWRRGS</sequence>
<dbReference type="AlphaFoldDB" id="A0A7J7QWR9"/>
<reference evidence="10 11" key="1">
    <citation type="journal article" date="2020" name="Nature">
        <title>Six reference-quality genomes reveal evolution of bat adaptations.</title>
        <authorList>
            <person name="Jebb D."/>
            <person name="Huang Z."/>
            <person name="Pippel M."/>
            <person name="Hughes G.M."/>
            <person name="Lavrichenko K."/>
            <person name="Devanna P."/>
            <person name="Winkler S."/>
            <person name="Jermiin L.S."/>
            <person name="Skirmuntt E.C."/>
            <person name="Katzourakis A."/>
            <person name="Burkitt-Gray L."/>
            <person name="Ray D.A."/>
            <person name="Sullivan K.A.M."/>
            <person name="Roscito J.G."/>
            <person name="Kirilenko B.M."/>
            <person name="Davalos L.M."/>
            <person name="Corthals A.P."/>
            <person name="Power M.L."/>
            <person name="Jones G."/>
            <person name="Ransome R.D."/>
            <person name="Dechmann D.K.N."/>
            <person name="Locatelli A.G."/>
            <person name="Puechmaille S.J."/>
            <person name="Fedrigo O."/>
            <person name="Jarvis E.D."/>
            <person name="Hiller M."/>
            <person name="Vernes S.C."/>
            <person name="Myers E.W."/>
            <person name="Teeling E.C."/>
        </authorList>
    </citation>
    <scope>NUCLEOTIDE SEQUENCE [LARGE SCALE GENOMIC DNA]</scope>
    <source>
        <strain evidence="10">MMyoMyo1</strain>
        <tissue evidence="10">Flight muscle</tissue>
    </source>
</reference>
<evidence type="ECO:0000256" key="9">
    <source>
        <dbReference type="ARBA" id="ARBA00038884"/>
    </source>
</evidence>
<keyword evidence="6" id="KW-0470">Melanin biosynthesis</keyword>
<evidence type="ECO:0000313" key="11">
    <source>
        <dbReference type="Proteomes" id="UP000527355"/>
    </source>
</evidence>
<evidence type="ECO:0000256" key="1">
    <source>
        <dbReference type="ARBA" id="ARBA00004496"/>
    </source>
</evidence>
<dbReference type="Gene3D" id="3.30.429.10">
    <property type="entry name" value="Macrophage Migration Inhibitory Factor"/>
    <property type="match status" value="1"/>
</dbReference>
<evidence type="ECO:0000313" key="10">
    <source>
        <dbReference type="EMBL" id="KAF6268351.1"/>
    </source>
</evidence>
<comment type="caution">
    <text evidence="10">The sequence shown here is derived from an EMBL/GenBank/DDBJ whole genome shotgun (WGS) entry which is preliminary data.</text>
</comment>
<dbReference type="GO" id="GO:0050178">
    <property type="term" value="F:phenylpyruvate tautomerase activity"/>
    <property type="evidence" value="ECO:0007669"/>
    <property type="project" value="TreeGrafter"/>
</dbReference>
<proteinExistence type="inferred from homology"/>
<dbReference type="InterPro" id="IPR019829">
    <property type="entry name" value="Macrophage_inhib_fac_CS"/>
</dbReference>
<accession>A0A7J7QWR9</accession>
<name>A0A7J7QWR9_MYOMY</name>
<dbReference type="EMBL" id="JABWUV010000047">
    <property type="protein sequence ID" value="KAF6268351.1"/>
    <property type="molecule type" value="Genomic_DNA"/>
</dbReference>
<dbReference type="PANTHER" id="PTHR11954">
    <property type="entry name" value="D-DOPACHROME DECARBOXYLASE"/>
    <property type="match status" value="1"/>
</dbReference>
<dbReference type="PROSITE" id="PS01158">
    <property type="entry name" value="MIF"/>
    <property type="match status" value="1"/>
</dbReference>
<evidence type="ECO:0000256" key="5">
    <source>
        <dbReference type="ARBA" id="ARBA00022990"/>
    </source>
</evidence>
<dbReference type="VEuPathDB" id="HostDB:LOC118655536"/>
<gene>
    <name evidence="10" type="ORF">mMyoMyo1_011284</name>
</gene>
<dbReference type="PANTHER" id="PTHR11954:SF22">
    <property type="entry name" value="D-DOPACHROME DECARBOXYLASE"/>
    <property type="match status" value="1"/>
</dbReference>
<dbReference type="Pfam" id="PF01187">
    <property type="entry name" value="MIF"/>
    <property type="match status" value="1"/>
</dbReference>